<dbReference type="AlphaFoldDB" id="A0A1X7UW47"/>
<evidence type="ECO:0000313" key="1">
    <source>
        <dbReference type="EnsemblMetazoa" id="Aqu2.1.31597_001"/>
    </source>
</evidence>
<dbReference type="EnsemblMetazoa" id="Aqu2.1.31597_001">
    <property type="protein sequence ID" value="Aqu2.1.31597_001"/>
    <property type="gene ID" value="Aqu2.1.31597"/>
</dbReference>
<reference evidence="1" key="1">
    <citation type="submission" date="2017-05" db="UniProtKB">
        <authorList>
            <consortium name="EnsemblMetazoa"/>
        </authorList>
    </citation>
    <scope>IDENTIFICATION</scope>
</reference>
<accession>A0A1X7UW47</accession>
<name>A0A1X7UW47_AMPQE</name>
<proteinExistence type="predicted"/>
<dbReference type="InParanoid" id="A0A1X7UW47"/>
<organism evidence="1">
    <name type="scientific">Amphimedon queenslandica</name>
    <name type="common">Sponge</name>
    <dbReference type="NCBI Taxonomy" id="400682"/>
    <lineage>
        <taxon>Eukaryota</taxon>
        <taxon>Metazoa</taxon>
        <taxon>Porifera</taxon>
        <taxon>Demospongiae</taxon>
        <taxon>Heteroscleromorpha</taxon>
        <taxon>Haplosclerida</taxon>
        <taxon>Niphatidae</taxon>
        <taxon>Amphimedon</taxon>
    </lineage>
</organism>
<sequence>GHPKLSVKKLKFKKKILAVSKKSEKNSKNQQ</sequence>
<protein>
    <submittedName>
        <fullName evidence="1">Uncharacterized protein</fullName>
    </submittedName>
</protein>